<evidence type="ECO:0000256" key="7">
    <source>
        <dbReference type="ARBA" id="ARBA00022741"/>
    </source>
</evidence>
<dbReference type="Gene3D" id="1.10.510.10">
    <property type="entry name" value="Transferase(Phosphotransferase) domain 1"/>
    <property type="match status" value="1"/>
</dbReference>
<evidence type="ECO:0000313" key="18">
    <source>
        <dbReference type="EMBL" id="KAJ3689095.1"/>
    </source>
</evidence>
<comment type="caution">
    <text evidence="18">The sequence shown here is derived from an EMBL/GenBank/DDBJ whole genome shotgun (WGS) entry which is preliminary data.</text>
</comment>
<dbReference type="PANTHER" id="PTHR45621">
    <property type="entry name" value="OS01G0588500 PROTEIN-RELATED"/>
    <property type="match status" value="1"/>
</dbReference>
<dbReference type="Gene3D" id="3.30.200.20">
    <property type="entry name" value="Phosphorylase Kinase, domain 1"/>
    <property type="match status" value="1"/>
</dbReference>
<keyword evidence="4" id="KW-1003">Cell membrane</keyword>
<name>A0AAD5Z8X2_9POAL</name>
<gene>
    <name evidence="18" type="ORF">LUZ61_018259</name>
</gene>
<evidence type="ECO:0000256" key="12">
    <source>
        <dbReference type="ARBA" id="ARBA00047899"/>
    </source>
</evidence>
<feature type="compositionally biased region" description="Low complexity" evidence="16">
    <location>
        <begin position="40"/>
        <end position="49"/>
    </location>
</feature>
<dbReference type="InterPro" id="IPR011009">
    <property type="entry name" value="Kinase-like_dom_sf"/>
</dbReference>
<evidence type="ECO:0000259" key="17">
    <source>
        <dbReference type="PROSITE" id="PS50011"/>
    </source>
</evidence>
<dbReference type="PROSITE" id="PS00107">
    <property type="entry name" value="PROTEIN_KINASE_ATP"/>
    <property type="match status" value="1"/>
</dbReference>
<accession>A0AAD5Z8X2</accession>
<dbReference type="GO" id="GO:0006952">
    <property type="term" value="P:defense response"/>
    <property type="evidence" value="ECO:0007669"/>
    <property type="project" value="UniProtKB-KW"/>
</dbReference>
<dbReference type="AlphaFoldDB" id="A0AAD5Z8X2"/>
<dbReference type="EC" id="2.7.11.1" evidence="3"/>
<evidence type="ECO:0000256" key="10">
    <source>
        <dbReference type="ARBA" id="ARBA00022840"/>
    </source>
</evidence>
<evidence type="ECO:0000256" key="9">
    <source>
        <dbReference type="ARBA" id="ARBA00022821"/>
    </source>
</evidence>
<dbReference type="FunFam" id="1.10.510.10:FF:000715">
    <property type="entry name" value="Serine/threonine-protein kinase PCRK2"/>
    <property type="match status" value="1"/>
</dbReference>
<keyword evidence="5" id="KW-0597">Phosphoprotein</keyword>
<evidence type="ECO:0000313" key="19">
    <source>
        <dbReference type="Proteomes" id="UP001210211"/>
    </source>
</evidence>
<dbReference type="InterPro" id="IPR050823">
    <property type="entry name" value="Plant_Ser_Thr_Prot_Kinase"/>
</dbReference>
<protein>
    <recommendedName>
        <fullName evidence="3">non-specific serine/threonine protein kinase</fullName>
        <ecNumber evidence="3">2.7.11.1</ecNumber>
    </recommendedName>
</protein>
<keyword evidence="19" id="KW-1185">Reference proteome</keyword>
<dbReference type="GO" id="GO:0005524">
    <property type="term" value="F:ATP binding"/>
    <property type="evidence" value="ECO:0007669"/>
    <property type="project" value="UniProtKB-UniRule"/>
</dbReference>
<keyword evidence="9" id="KW-0611">Plant defense</keyword>
<evidence type="ECO:0000256" key="8">
    <source>
        <dbReference type="ARBA" id="ARBA00022777"/>
    </source>
</evidence>
<evidence type="ECO:0000256" key="15">
    <source>
        <dbReference type="PROSITE-ProRule" id="PRU10141"/>
    </source>
</evidence>
<keyword evidence="8" id="KW-0418">Kinase</keyword>
<feature type="region of interest" description="Disordered" evidence="16">
    <location>
        <begin position="18"/>
        <end position="49"/>
    </location>
</feature>
<evidence type="ECO:0000256" key="1">
    <source>
        <dbReference type="ARBA" id="ARBA00004202"/>
    </source>
</evidence>
<dbReference type="GO" id="GO:0002221">
    <property type="term" value="P:pattern recognition receptor signaling pathway"/>
    <property type="evidence" value="ECO:0007669"/>
    <property type="project" value="UniProtKB-ARBA"/>
</dbReference>
<evidence type="ECO:0000256" key="4">
    <source>
        <dbReference type="ARBA" id="ARBA00022475"/>
    </source>
</evidence>
<evidence type="ECO:0000256" key="3">
    <source>
        <dbReference type="ARBA" id="ARBA00012513"/>
    </source>
</evidence>
<comment type="subunit">
    <text evidence="14">Interacts with FLS2.</text>
</comment>
<evidence type="ECO:0000256" key="11">
    <source>
        <dbReference type="ARBA" id="ARBA00023136"/>
    </source>
</evidence>
<organism evidence="18 19">
    <name type="scientific">Rhynchospora tenuis</name>
    <dbReference type="NCBI Taxonomy" id="198213"/>
    <lineage>
        <taxon>Eukaryota</taxon>
        <taxon>Viridiplantae</taxon>
        <taxon>Streptophyta</taxon>
        <taxon>Embryophyta</taxon>
        <taxon>Tracheophyta</taxon>
        <taxon>Spermatophyta</taxon>
        <taxon>Magnoliopsida</taxon>
        <taxon>Liliopsida</taxon>
        <taxon>Poales</taxon>
        <taxon>Cyperaceae</taxon>
        <taxon>Cyperoideae</taxon>
        <taxon>Rhynchosporeae</taxon>
        <taxon>Rhynchospora</taxon>
    </lineage>
</organism>
<dbReference type="Pfam" id="PF07714">
    <property type="entry name" value="PK_Tyr_Ser-Thr"/>
    <property type="match status" value="1"/>
</dbReference>
<dbReference type="InterPro" id="IPR000719">
    <property type="entry name" value="Prot_kinase_dom"/>
</dbReference>
<dbReference type="GO" id="GO:0004674">
    <property type="term" value="F:protein serine/threonine kinase activity"/>
    <property type="evidence" value="ECO:0007669"/>
    <property type="project" value="UniProtKB-EC"/>
</dbReference>
<dbReference type="PROSITE" id="PS50011">
    <property type="entry name" value="PROTEIN_KINASE_DOM"/>
    <property type="match status" value="1"/>
</dbReference>
<comment type="catalytic activity">
    <reaction evidence="13">
        <text>L-seryl-[protein] + ATP = O-phospho-L-seryl-[protein] + ADP + H(+)</text>
        <dbReference type="Rhea" id="RHEA:17989"/>
        <dbReference type="Rhea" id="RHEA-COMP:9863"/>
        <dbReference type="Rhea" id="RHEA-COMP:11604"/>
        <dbReference type="ChEBI" id="CHEBI:15378"/>
        <dbReference type="ChEBI" id="CHEBI:29999"/>
        <dbReference type="ChEBI" id="CHEBI:30616"/>
        <dbReference type="ChEBI" id="CHEBI:83421"/>
        <dbReference type="ChEBI" id="CHEBI:456216"/>
        <dbReference type="EC" id="2.7.11.1"/>
    </reaction>
</comment>
<proteinExistence type="inferred from homology"/>
<dbReference type="InterPro" id="IPR001245">
    <property type="entry name" value="Ser-Thr/Tyr_kinase_cat_dom"/>
</dbReference>
<comment type="similarity">
    <text evidence="2">Belongs to the protein kinase superfamily. Ser/Thr protein kinase family.</text>
</comment>
<evidence type="ECO:0000256" key="16">
    <source>
        <dbReference type="SAM" id="MobiDB-lite"/>
    </source>
</evidence>
<keyword evidence="10 15" id="KW-0067">ATP-binding</keyword>
<evidence type="ECO:0000256" key="5">
    <source>
        <dbReference type="ARBA" id="ARBA00022553"/>
    </source>
</evidence>
<comment type="subcellular location">
    <subcellularLocation>
        <location evidence="1">Cell membrane</location>
        <topology evidence="1">Peripheral membrane protein</topology>
    </subcellularLocation>
</comment>
<evidence type="ECO:0000256" key="2">
    <source>
        <dbReference type="ARBA" id="ARBA00008684"/>
    </source>
</evidence>
<sequence>MRWCIPLLNGQDKEETPIAKSASVRSVSTTSTDREFRSGSDFNSRNASASDASAGSLARAQYPSFSQRPTNLRVFSFPELKSATKNFSRSFMVGEGGFGCVYRGTIRNSEDPATRIEIAVKQLNRKGLQGHKEWLNEVNVLGVVEHPNLVKLIGYCAEDDERGIQRLLVYEFMPNRSVDDHLSARSSATLSWPMRLRVALDAARGLTYLHEEMDFQIIFRDLKTSNILLDENWNAKLSDFGLARQGPDEGVSHVSTAVVGTLGYAAPEYIQTGRLTAKSDIWSYGVVLYELITGRRPIDKNRPKGQQKLLEWVKPYISDIRKFRIIVDPRLEGNYNVKAAAKLASVANKCLVRLPKSRPKMSEVLEMVRVIVETFETGPPQPPLLITDAKVSESKEREAKKKEFDWKRPFRNLRKLGGGNSKIVWRGWKLEIVEAS</sequence>
<dbReference type="GO" id="GO:0005886">
    <property type="term" value="C:plasma membrane"/>
    <property type="evidence" value="ECO:0007669"/>
    <property type="project" value="UniProtKB-SubCell"/>
</dbReference>
<dbReference type="FunFam" id="3.30.200.20:FF:000228">
    <property type="entry name" value="Serine/threonine-protein kinase BIK1"/>
    <property type="match status" value="1"/>
</dbReference>
<evidence type="ECO:0000256" key="14">
    <source>
        <dbReference type="ARBA" id="ARBA00066005"/>
    </source>
</evidence>
<comment type="catalytic activity">
    <reaction evidence="12">
        <text>L-threonyl-[protein] + ATP = O-phospho-L-threonyl-[protein] + ADP + H(+)</text>
        <dbReference type="Rhea" id="RHEA:46608"/>
        <dbReference type="Rhea" id="RHEA-COMP:11060"/>
        <dbReference type="Rhea" id="RHEA-COMP:11605"/>
        <dbReference type="ChEBI" id="CHEBI:15378"/>
        <dbReference type="ChEBI" id="CHEBI:30013"/>
        <dbReference type="ChEBI" id="CHEBI:30616"/>
        <dbReference type="ChEBI" id="CHEBI:61977"/>
        <dbReference type="ChEBI" id="CHEBI:456216"/>
        <dbReference type="EC" id="2.7.11.1"/>
    </reaction>
</comment>
<dbReference type="SUPFAM" id="SSF56112">
    <property type="entry name" value="Protein kinase-like (PK-like)"/>
    <property type="match status" value="1"/>
</dbReference>
<dbReference type="GO" id="GO:0080142">
    <property type="term" value="P:regulation of salicylic acid biosynthetic process"/>
    <property type="evidence" value="ECO:0007669"/>
    <property type="project" value="UniProtKB-ARBA"/>
</dbReference>
<dbReference type="Proteomes" id="UP001210211">
    <property type="component" value="Unassembled WGS sequence"/>
</dbReference>
<feature type="domain" description="Protein kinase" evidence="17">
    <location>
        <begin position="87"/>
        <end position="370"/>
    </location>
</feature>
<keyword evidence="6" id="KW-0808">Transferase</keyword>
<feature type="binding site" evidence="15">
    <location>
        <position position="121"/>
    </location>
    <ligand>
        <name>ATP</name>
        <dbReference type="ChEBI" id="CHEBI:30616"/>
    </ligand>
</feature>
<dbReference type="EMBL" id="JAMRDG010000002">
    <property type="protein sequence ID" value="KAJ3689095.1"/>
    <property type="molecule type" value="Genomic_DNA"/>
</dbReference>
<dbReference type="InterPro" id="IPR017441">
    <property type="entry name" value="Protein_kinase_ATP_BS"/>
</dbReference>
<keyword evidence="7 15" id="KW-0547">Nucleotide-binding</keyword>
<reference evidence="18 19" key="1">
    <citation type="journal article" date="2022" name="Cell">
        <title>Repeat-based holocentromeres influence genome architecture and karyotype evolution.</title>
        <authorList>
            <person name="Hofstatter P.G."/>
            <person name="Thangavel G."/>
            <person name="Lux T."/>
            <person name="Neumann P."/>
            <person name="Vondrak T."/>
            <person name="Novak P."/>
            <person name="Zhang M."/>
            <person name="Costa L."/>
            <person name="Castellani M."/>
            <person name="Scott A."/>
            <person name="Toegelov H."/>
            <person name="Fuchs J."/>
            <person name="Mata-Sucre Y."/>
            <person name="Dias Y."/>
            <person name="Vanzela A.L.L."/>
            <person name="Huettel B."/>
            <person name="Almeida C.C.S."/>
            <person name="Simkova H."/>
            <person name="Souza G."/>
            <person name="Pedrosa-Harand A."/>
            <person name="Macas J."/>
            <person name="Mayer K.F.X."/>
            <person name="Houben A."/>
            <person name="Marques A."/>
        </authorList>
    </citation>
    <scope>NUCLEOTIDE SEQUENCE [LARGE SCALE GENOMIC DNA]</scope>
    <source>
        <strain evidence="18">RhyTen1mFocal</strain>
    </source>
</reference>
<feature type="compositionally biased region" description="Low complexity" evidence="16">
    <location>
        <begin position="21"/>
        <end position="31"/>
    </location>
</feature>
<dbReference type="SMART" id="SM00220">
    <property type="entry name" value="S_TKc"/>
    <property type="match status" value="1"/>
</dbReference>
<dbReference type="CDD" id="cd14066">
    <property type="entry name" value="STKc_IRAK"/>
    <property type="match status" value="1"/>
</dbReference>
<keyword evidence="11" id="KW-0472">Membrane</keyword>
<evidence type="ECO:0000256" key="6">
    <source>
        <dbReference type="ARBA" id="ARBA00022679"/>
    </source>
</evidence>
<evidence type="ECO:0000256" key="13">
    <source>
        <dbReference type="ARBA" id="ARBA00048679"/>
    </source>
</evidence>